<reference evidence="1" key="1">
    <citation type="submission" date="2020-05" db="UniProtKB">
        <authorList>
            <consortium name="EnsemblMetazoa"/>
        </authorList>
    </citation>
    <scope>IDENTIFICATION</scope>
    <source>
        <strain evidence="1">SANGQUA</strain>
    </source>
</reference>
<dbReference type="VEuPathDB" id="VectorBase:AQUA015082"/>
<evidence type="ECO:0000313" key="2">
    <source>
        <dbReference type="Proteomes" id="UP000076407"/>
    </source>
</evidence>
<proteinExistence type="predicted"/>
<protein>
    <submittedName>
        <fullName evidence="1">Uncharacterized protein</fullName>
    </submittedName>
</protein>
<dbReference type="EnsemblMetazoa" id="AQUA015082-RA">
    <property type="protein sequence ID" value="AQUA015082-PA"/>
    <property type="gene ID" value="AQUA015082"/>
</dbReference>
<dbReference type="Proteomes" id="UP000076407">
    <property type="component" value="Unassembled WGS sequence"/>
</dbReference>
<dbReference type="AlphaFoldDB" id="A0A182XTE0"/>
<keyword evidence="2" id="KW-1185">Reference proteome</keyword>
<name>A0A182XTE0_ANOQN</name>
<evidence type="ECO:0000313" key="1">
    <source>
        <dbReference type="EnsemblMetazoa" id="AQUA015082-PA"/>
    </source>
</evidence>
<sequence length="33" mass="3638">MECTLFPNCLLPATKFTRPETPIILSTLSLSLS</sequence>
<accession>A0A182XTE0</accession>
<organism evidence="1 2">
    <name type="scientific">Anopheles quadriannulatus</name>
    <name type="common">Mosquito</name>
    <dbReference type="NCBI Taxonomy" id="34691"/>
    <lineage>
        <taxon>Eukaryota</taxon>
        <taxon>Metazoa</taxon>
        <taxon>Ecdysozoa</taxon>
        <taxon>Arthropoda</taxon>
        <taxon>Hexapoda</taxon>
        <taxon>Insecta</taxon>
        <taxon>Pterygota</taxon>
        <taxon>Neoptera</taxon>
        <taxon>Endopterygota</taxon>
        <taxon>Diptera</taxon>
        <taxon>Nematocera</taxon>
        <taxon>Culicoidea</taxon>
        <taxon>Culicidae</taxon>
        <taxon>Anophelinae</taxon>
        <taxon>Anopheles</taxon>
    </lineage>
</organism>